<evidence type="ECO:0000256" key="1">
    <source>
        <dbReference type="SAM" id="SignalP"/>
    </source>
</evidence>
<feature type="chain" id="PRO_5003282777" evidence="1">
    <location>
        <begin position="26"/>
        <end position="125"/>
    </location>
</feature>
<evidence type="ECO:0000313" key="3">
    <source>
        <dbReference type="Proteomes" id="UP000008139"/>
    </source>
</evidence>
<gene>
    <name evidence="2" type="ordered locus">Hipma_1340</name>
</gene>
<organism evidence="2 3">
    <name type="scientific">Hippea maritima (strain ATCC 700847 / DSM 10411 / MH2)</name>
    <dbReference type="NCBI Taxonomy" id="760142"/>
    <lineage>
        <taxon>Bacteria</taxon>
        <taxon>Pseudomonadati</taxon>
        <taxon>Campylobacterota</taxon>
        <taxon>Desulfurellia</taxon>
        <taxon>Desulfurellales</taxon>
        <taxon>Hippeaceae</taxon>
        <taxon>Hippea</taxon>
    </lineage>
</organism>
<dbReference type="Proteomes" id="UP000008139">
    <property type="component" value="Chromosome"/>
</dbReference>
<dbReference type="InParanoid" id="F2LXQ6"/>
<dbReference type="RefSeq" id="WP_013682329.1">
    <property type="nucleotide sequence ID" value="NC_015318.1"/>
</dbReference>
<reference evidence="3" key="2">
    <citation type="submission" date="2011-03" db="EMBL/GenBank/DDBJ databases">
        <title>The complete genome of Hippea maritima DSM 10411.</title>
        <authorList>
            <consortium name="US DOE Joint Genome Institute (JGI-PGF)"/>
            <person name="Lucas S."/>
            <person name="Copeland A."/>
            <person name="Lapidus A."/>
            <person name="Bruce D."/>
            <person name="Goodwin L."/>
            <person name="Pitluck S."/>
            <person name="Peters L."/>
            <person name="Kyrpides N."/>
            <person name="Mavromatis K."/>
            <person name="Pagani I."/>
            <person name="Ivanova N."/>
            <person name="Mikhailova N."/>
            <person name="Lu M."/>
            <person name="Detter J.C."/>
            <person name="Tapia R."/>
            <person name="Han C."/>
            <person name="Land M."/>
            <person name="Hauser L."/>
            <person name="Markowitz V."/>
            <person name="Cheng J.-F."/>
            <person name="Hugenholtz P."/>
            <person name="Woyke T."/>
            <person name="Wu D."/>
            <person name="Spring S."/>
            <person name="Schroeder M."/>
            <person name="Brambilla E."/>
            <person name="Klenk H.-P."/>
            <person name="Eisen J.A."/>
        </authorList>
    </citation>
    <scope>NUCLEOTIDE SEQUENCE [LARGE SCALE GENOMIC DNA]</scope>
    <source>
        <strain evidence="3">ATCC 700847 / DSM 10411 / MH2</strain>
    </source>
</reference>
<dbReference type="STRING" id="760142.Hipma_1340"/>
<feature type="signal peptide" evidence="1">
    <location>
        <begin position="1"/>
        <end position="25"/>
    </location>
</feature>
<keyword evidence="3" id="KW-1185">Reference proteome</keyword>
<evidence type="ECO:0000313" key="2">
    <source>
        <dbReference type="EMBL" id="AEA34297.1"/>
    </source>
</evidence>
<proteinExistence type="predicted"/>
<protein>
    <submittedName>
        <fullName evidence="2">Uncharacterized protein</fullName>
    </submittedName>
</protein>
<dbReference type="HOGENOM" id="CLU_1989564_0_0_7"/>
<dbReference type="AlphaFoldDB" id="F2LXQ6"/>
<keyword evidence="1" id="KW-0732">Signal</keyword>
<reference evidence="2 3" key="1">
    <citation type="journal article" date="2011" name="Stand. Genomic Sci.">
        <title>Complete genome sequence of the thermophilic sulfur-reducer Hippea maritima type strain (MH(2)).</title>
        <authorList>
            <person name="Huntemann M."/>
            <person name="Lu M."/>
            <person name="Nolan M."/>
            <person name="Lapidus A."/>
            <person name="Lucas S."/>
            <person name="Hammon N."/>
            <person name="Deshpande S."/>
            <person name="Cheng J.F."/>
            <person name="Tapia R."/>
            <person name="Han C."/>
            <person name="Goodwin L."/>
            <person name="Pitluck S."/>
            <person name="Liolios K."/>
            <person name="Pagani I."/>
            <person name="Ivanova N."/>
            <person name="Ovchinikova G."/>
            <person name="Pati A."/>
            <person name="Chen A."/>
            <person name="Palaniappan K."/>
            <person name="Land M."/>
            <person name="Hauser L."/>
            <person name="Jeffries C.D."/>
            <person name="Detter J.C."/>
            <person name="Brambilla E.M."/>
            <person name="Rohde M."/>
            <person name="Spring S."/>
            <person name="Goker M."/>
            <person name="Woyke T."/>
            <person name="Bristow J."/>
            <person name="Eisen J.A."/>
            <person name="Markowitz V."/>
            <person name="Hugenholtz P."/>
            <person name="Kyrpides N.C."/>
            <person name="Klenk H.P."/>
            <person name="Mavromatis K."/>
        </authorList>
    </citation>
    <scope>NUCLEOTIDE SEQUENCE [LARGE SCALE GENOMIC DNA]</scope>
    <source>
        <strain evidence="3">ATCC 700847 / DSM 10411 / MH2</strain>
    </source>
</reference>
<dbReference type="EMBL" id="CP002606">
    <property type="protein sequence ID" value="AEA34297.1"/>
    <property type="molecule type" value="Genomic_DNA"/>
</dbReference>
<accession>F2LXQ6</accession>
<name>F2LXQ6_HIPMA</name>
<dbReference type="KEGG" id="hmr:Hipma_1340"/>
<sequence length="125" mass="13462">MIKRVSKFLLIMVILLFFAQKAVIAGDVCSFVGSDESCQNAPVGALCDAGGVEGVCAPKSRTAGIISCVCVVGKPHKTHKCKEGYRWSPVKNQCLKPMGSSPDGSVNCIPPYYWYGPDNNCEILF</sequence>